<comment type="caution">
    <text evidence="1">The sequence shown here is derived from an EMBL/GenBank/DDBJ whole genome shotgun (WGS) entry which is preliminary data.</text>
</comment>
<evidence type="ECO:0000313" key="2">
    <source>
        <dbReference type="Proteomes" id="UP001066276"/>
    </source>
</evidence>
<name>A0AAV7S0Y7_PLEWA</name>
<dbReference type="AlphaFoldDB" id="A0AAV7S0Y7"/>
<dbReference type="Proteomes" id="UP001066276">
    <property type="component" value="Chromosome 5"/>
</dbReference>
<evidence type="ECO:0000313" key="1">
    <source>
        <dbReference type="EMBL" id="KAJ1157845.1"/>
    </source>
</evidence>
<accession>A0AAV7S0Y7</accession>
<proteinExistence type="predicted"/>
<protein>
    <submittedName>
        <fullName evidence="1">Uncharacterized protein</fullName>
    </submittedName>
</protein>
<gene>
    <name evidence="1" type="ORF">NDU88_010542</name>
</gene>
<sequence length="100" mass="11142">MGATVQFVLQEKKRILARGEKASVRCNINVTAGRKPQTSAGRGKGALLSRAHRFHKRRIVLRVVSYRVLRPSTPGPRNDERREGRGVRQGARVLVLTSVT</sequence>
<organism evidence="1 2">
    <name type="scientific">Pleurodeles waltl</name>
    <name type="common">Iberian ribbed newt</name>
    <dbReference type="NCBI Taxonomy" id="8319"/>
    <lineage>
        <taxon>Eukaryota</taxon>
        <taxon>Metazoa</taxon>
        <taxon>Chordata</taxon>
        <taxon>Craniata</taxon>
        <taxon>Vertebrata</taxon>
        <taxon>Euteleostomi</taxon>
        <taxon>Amphibia</taxon>
        <taxon>Batrachia</taxon>
        <taxon>Caudata</taxon>
        <taxon>Salamandroidea</taxon>
        <taxon>Salamandridae</taxon>
        <taxon>Pleurodelinae</taxon>
        <taxon>Pleurodeles</taxon>
    </lineage>
</organism>
<dbReference type="EMBL" id="JANPWB010000009">
    <property type="protein sequence ID" value="KAJ1157845.1"/>
    <property type="molecule type" value="Genomic_DNA"/>
</dbReference>
<keyword evidence="2" id="KW-1185">Reference proteome</keyword>
<reference evidence="1" key="1">
    <citation type="journal article" date="2022" name="bioRxiv">
        <title>Sequencing and chromosome-scale assembly of the giantPleurodeles waltlgenome.</title>
        <authorList>
            <person name="Brown T."/>
            <person name="Elewa A."/>
            <person name="Iarovenko S."/>
            <person name="Subramanian E."/>
            <person name="Araus A.J."/>
            <person name="Petzold A."/>
            <person name="Susuki M."/>
            <person name="Suzuki K.-i.T."/>
            <person name="Hayashi T."/>
            <person name="Toyoda A."/>
            <person name="Oliveira C."/>
            <person name="Osipova E."/>
            <person name="Leigh N.D."/>
            <person name="Simon A."/>
            <person name="Yun M.H."/>
        </authorList>
    </citation>
    <scope>NUCLEOTIDE SEQUENCE</scope>
    <source>
        <strain evidence="1">20211129_DDA</strain>
        <tissue evidence="1">Liver</tissue>
    </source>
</reference>